<comment type="similarity">
    <text evidence="2">Belongs to the band 7/mec-2 family.</text>
</comment>
<dbReference type="Proteomes" id="UP001642484">
    <property type="component" value="Unassembled WGS sequence"/>
</dbReference>
<evidence type="ECO:0000313" key="7">
    <source>
        <dbReference type="EMBL" id="CAK9035823.1"/>
    </source>
</evidence>
<keyword evidence="8" id="KW-1185">Reference proteome</keyword>
<dbReference type="InterPro" id="IPR001972">
    <property type="entry name" value="Stomatin_HflK_fam"/>
</dbReference>
<dbReference type="PANTHER" id="PTHR43327">
    <property type="entry name" value="STOMATIN-LIKE PROTEIN 2, MITOCHONDRIAL"/>
    <property type="match status" value="1"/>
</dbReference>
<dbReference type="Pfam" id="PF01145">
    <property type="entry name" value="Band_7"/>
    <property type="match status" value="1"/>
</dbReference>
<evidence type="ECO:0000256" key="4">
    <source>
        <dbReference type="SAM" id="Coils"/>
    </source>
</evidence>
<evidence type="ECO:0000256" key="2">
    <source>
        <dbReference type="ARBA" id="ARBA00008164"/>
    </source>
</evidence>
<protein>
    <recommendedName>
        <fullName evidence="6">Band 7 domain-containing protein</fullName>
    </recommendedName>
</protein>
<feature type="domain" description="Band 7" evidence="6">
    <location>
        <begin position="387"/>
        <end position="545"/>
    </location>
</feature>
<dbReference type="EMBL" id="CAXAMN010011658">
    <property type="protein sequence ID" value="CAK9035823.1"/>
    <property type="molecule type" value="Genomic_DNA"/>
</dbReference>
<organism evidence="7 8">
    <name type="scientific">Durusdinium trenchii</name>
    <dbReference type="NCBI Taxonomy" id="1381693"/>
    <lineage>
        <taxon>Eukaryota</taxon>
        <taxon>Sar</taxon>
        <taxon>Alveolata</taxon>
        <taxon>Dinophyceae</taxon>
        <taxon>Suessiales</taxon>
        <taxon>Symbiodiniaceae</taxon>
        <taxon>Durusdinium</taxon>
    </lineage>
</organism>
<dbReference type="PRINTS" id="PR00721">
    <property type="entry name" value="STOMATIN"/>
</dbReference>
<dbReference type="InterPro" id="IPR001107">
    <property type="entry name" value="Band_7"/>
</dbReference>
<accession>A0ABP0LB29</accession>
<keyword evidence="4" id="KW-0175">Coiled coil</keyword>
<dbReference type="Pfam" id="PF16200">
    <property type="entry name" value="Band_7_C"/>
    <property type="match status" value="1"/>
</dbReference>
<dbReference type="SMART" id="SM00244">
    <property type="entry name" value="PHB"/>
    <property type="match status" value="1"/>
</dbReference>
<evidence type="ECO:0000259" key="6">
    <source>
        <dbReference type="SMART" id="SM00244"/>
    </source>
</evidence>
<proteinExistence type="inferred from homology"/>
<sequence length="689" mass="75993">MSQAYAAYAAQAAQAAAAAAPRQVGQNTGPWDELADEHNTGRLQGISGDVVGSVPHLSVTGCTHTTVGGIVRGNFTANGQNHGRPTYKKDAQVNGLDVLYYWDDRDGASFCGWWFGPKVGGDQVWAYHPSSTAMTPPKTGWKVPYDGPVDNSFLISPTTASQTAHATGVVSRGFFEVKRDRSRPDHVVRVLVGPTFSAARSAPEARVRQQEEVKRKAAEQRMKMEEMTRQKMEQEKRLAEERKRQHNEQRAAMTLRHFLAQKELAELMAQQLPLCGANAEKVQAECAQAVEITMKRIEEVNPKHPKEEEVLLKLHPQHETPQPPAMTRRDACSSARWAEAEKEKKRQEEERWILRTSQETSKVWRDGWKLCQQPALSIGALTGMGSPPEKRAGSHAPRFHERLGKFQKVLDPGIHFLVPLVDRVAYAHSLKEEAIAIPNQQAITKDNVTISIDGVLYLKVVDAYQASYGVHDPFFAVTQLAQTSMRSEIGKMTLDRTFEERDAMNQAIVHAVNVAAHAWGIEVLRYEIRDIIPPPSIKQAMEMQAEAERRRRAEVLQSEGDRQSEVNLAEGKMQAAIHQAKGDAAAIRERARATAEGIEMISAAMRVPGGPDAAKLRVAEQWVAAWKEIAKKSNTIVVPANAGDASSMIAAATSIMKQLGDGPISDFPPADASQSAFTKEVPEEVKGTE</sequence>
<dbReference type="CDD" id="cd08829">
    <property type="entry name" value="SPFH_paraslipin"/>
    <property type="match status" value="1"/>
</dbReference>
<evidence type="ECO:0000313" key="8">
    <source>
        <dbReference type="Proteomes" id="UP001642484"/>
    </source>
</evidence>
<evidence type="ECO:0000256" key="5">
    <source>
        <dbReference type="SAM" id="MobiDB-lite"/>
    </source>
</evidence>
<feature type="region of interest" description="Disordered" evidence="5">
    <location>
        <begin position="660"/>
        <end position="689"/>
    </location>
</feature>
<feature type="coiled-coil region" evidence="4">
    <location>
        <begin position="207"/>
        <end position="256"/>
    </location>
</feature>
<comment type="caution">
    <text evidence="7">The sequence shown here is derived from an EMBL/GenBank/DDBJ whole genome shotgun (WGS) entry which is preliminary data.</text>
</comment>
<reference evidence="7 8" key="1">
    <citation type="submission" date="2024-02" db="EMBL/GenBank/DDBJ databases">
        <authorList>
            <person name="Chen Y."/>
            <person name="Shah S."/>
            <person name="Dougan E. K."/>
            <person name="Thang M."/>
            <person name="Chan C."/>
        </authorList>
    </citation>
    <scope>NUCLEOTIDE SEQUENCE [LARGE SCALE GENOMIC DNA]</scope>
</reference>
<dbReference type="PANTHER" id="PTHR43327:SF10">
    <property type="entry name" value="STOMATIN-LIKE PROTEIN 2, MITOCHONDRIAL"/>
    <property type="match status" value="1"/>
</dbReference>
<evidence type="ECO:0000256" key="1">
    <source>
        <dbReference type="ARBA" id="ARBA00004173"/>
    </source>
</evidence>
<dbReference type="InterPro" id="IPR036013">
    <property type="entry name" value="Band_7/SPFH_dom_sf"/>
</dbReference>
<name>A0ABP0LB29_9DINO</name>
<dbReference type="Gene3D" id="3.30.479.30">
    <property type="entry name" value="Band 7 domain"/>
    <property type="match status" value="1"/>
</dbReference>
<comment type="subcellular location">
    <subcellularLocation>
        <location evidence="1">Mitochondrion</location>
    </subcellularLocation>
</comment>
<keyword evidence="3" id="KW-0496">Mitochondrion</keyword>
<dbReference type="SUPFAM" id="SSF117892">
    <property type="entry name" value="Band 7/SPFH domain"/>
    <property type="match status" value="1"/>
</dbReference>
<dbReference type="InterPro" id="IPR050710">
    <property type="entry name" value="Band7/mec-2_domain"/>
</dbReference>
<dbReference type="InterPro" id="IPR032435">
    <property type="entry name" value="STML2-like_C"/>
</dbReference>
<feature type="compositionally biased region" description="Basic and acidic residues" evidence="5">
    <location>
        <begin position="680"/>
        <end position="689"/>
    </location>
</feature>
<evidence type="ECO:0000256" key="3">
    <source>
        <dbReference type="ARBA" id="ARBA00023128"/>
    </source>
</evidence>
<gene>
    <name evidence="7" type="ORF">CCMP2556_LOCUS20053</name>
</gene>